<dbReference type="InterPro" id="IPR044817">
    <property type="entry name" value="SBP-like"/>
</dbReference>
<dbReference type="PANTHER" id="PTHR31251:SF226">
    <property type="entry name" value="SQUAMOSA PROMOTER-BINDING-LIKE PROTEIN 6"/>
    <property type="match status" value="1"/>
</dbReference>
<dbReference type="OrthoDB" id="514967at2759"/>
<reference evidence="7" key="1">
    <citation type="submission" date="2017-07" db="EMBL/GenBank/DDBJ databases">
        <title>Taro Niue Genome Assembly and Annotation.</title>
        <authorList>
            <person name="Atibalentja N."/>
            <person name="Keating K."/>
            <person name="Fields C.J."/>
        </authorList>
    </citation>
    <scope>NUCLEOTIDE SEQUENCE</scope>
    <source>
        <strain evidence="7">Niue_2</strain>
        <tissue evidence="7">Leaf</tissue>
    </source>
</reference>
<name>A0A843TJD6_COLES</name>
<evidence type="ECO:0000256" key="4">
    <source>
        <dbReference type="PROSITE-ProRule" id="PRU00470"/>
    </source>
</evidence>
<keyword evidence="3" id="KW-0862">Zinc</keyword>
<keyword evidence="8" id="KW-1185">Reference proteome</keyword>
<evidence type="ECO:0000259" key="6">
    <source>
        <dbReference type="PROSITE" id="PS51141"/>
    </source>
</evidence>
<sequence length="458" mass="48480">MEMGSGSLGASGGSGNSDSSLHGLKFGKKIYFGDLGGGSGAGGSSSRAPTSSSAQALGRQAAPAGPAAPPVAAPKRGKGAAQGGQPQPPRCQVEGCRADLTGAKAYYCRHKVCGMHSKTPKVVVAGLEQRFCQQCSRWVSPISEPLLQCVRYSCQKDYEGYLLCKGLSQSVIMGVACRFHQLHEFDQGKRSCRRRLAGHNERRRKPTPGTLKSRYGLLSSSFHEDSGRFGNFLMDFSYPKLPGTVRDVWPTVRVDDRGSSSQWQAGHDTPSSGIMANVTHTYMQGSTGGSLFSSQEMPPGEGLGVSDSGCALSLLSTQPWGATTTMRIRAPTISDNNYGGPPMAQPGAAASFASNAWSFKVHESGSSTHEISRQAGLEQAGPGDGEFSGELELALQGDKQCMEPGHGRSACCGSMRDSALPSHLGASQQHMSTRFGGIPSIRRGRPIRRGVHTTRLIR</sequence>
<gene>
    <name evidence="7" type="ORF">Taro_001920</name>
</gene>
<evidence type="ECO:0000313" key="8">
    <source>
        <dbReference type="Proteomes" id="UP000652761"/>
    </source>
</evidence>
<keyword evidence="1" id="KW-0479">Metal-binding</keyword>
<dbReference type="PANTHER" id="PTHR31251">
    <property type="entry name" value="SQUAMOSA PROMOTER-BINDING-LIKE PROTEIN 4"/>
    <property type="match status" value="1"/>
</dbReference>
<feature type="region of interest" description="Disordered" evidence="5">
    <location>
        <begin position="422"/>
        <end position="444"/>
    </location>
</feature>
<evidence type="ECO:0000256" key="1">
    <source>
        <dbReference type="ARBA" id="ARBA00022723"/>
    </source>
</evidence>
<accession>A0A843TJD6</accession>
<comment type="caution">
    <text evidence="7">The sequence shown here is derived from an EMBL/GenBank/DDBJ whole genome shotgun (WGS) entry which is preliminary data.</text>
</comment>
<protein>
    <recommendedName>
        <fullName evidence="6">SBP-type domain-containing protein</fullName>
    </recommendedName>
</protein>
<organism evidence="7 8">
    <name type="scientific">Colocasia esculenta</name>
    <name type="common">Wild taro</name>
    <name type="synonym">Arum esculentum</name>
    <dbReference type="NCBI Taxonomy" id="4460"/>
    <lineage>
        <taxon>Eukaryota</taxon>
        <taxon>Viridiplantae</taxon>
        <taxon>Streptophyta</taxon>
        <taxon>Embryophyta</taxon>
        <taxon>Tracheophyta</taxon>
        <taxon>Spermatophyta</taxon>
        <taxon>Magnoliopsida</taxon>
        <taxon>Liliopsida</taxon>
        <taxon>Araceae</taxon>
        <taxon>Aroideae</taxon>
        <taxon>Colocasieae</taxon>
        <taxon>Colocasia</taxon>
    </lineage>
</organism>
<evidence type="ECO:0000256" key="2">
    <source>
        <dbReference type="ARBA" id="ARBA00022771"/>
    </source>
</evidence>
<dbReference type="Proteomes" id="UP000652761">
    <property type="component" value="Unassembled WGS sequence"/>
</dbReference>
<dbReference type="AlphaFoldDB" id="A0A843TJD6"/>
<dbReference type="PROSITE" id="PS51141">
    <property type="entry name" value="ZF_SBP"/>
    <property type="match status" value="1"/>
</dbReference>
<keyword evidence="2 4" id="KW-0863">Zinc-finger</keyword>
<evidence type="ECO:0000313" key="7">
    <source>
        <dbReference type="EMBL" id="MQL69654.1"/>
    </source>
</evidence>
<proteinExistence type="predicted"/>
<dbReference type="Pfam" id="PF03110">
    <property type="entry name" value="SBP"/>
    <property type="match status" value="2"/>
</dbReference>
<dbReference type="GO" id="GO:0005634">
    <property type="term" value="C:nucleus"/>
    <property type="evidence" value="ECO:0007669"/>
    <property type="project" value="InterPro"/>
</dbReference>
<dbReference type="SUPFAM" id="SSF103612">
    <property type="entry name" value="SBT domain"/>
    <property type="match status" value="2"/>
</dbReference>
<dbReference type="InterPro" id="IPR036893">
    <property type="entry name" value="SBP_sf"/>
</dbReference>
<evidence type="ECO:0000256" key="5">
    <source>
        <dbReference type="SAM" id="MobiDB-lite"/>
    </source>
</evidence>
<evidence type="ECO:0000256" key="3">
    <source>
        <dbReference type="ARBA" id="ARBA00022833"/>
    </source>
</evidence>
<feature type="domain" description="SBP-type" evidence="6">
    <location>
        <begin position="88"/>
        <end position="206"/>
    </location>
</feature>
<dbReference type="GO" id="GO:0003677">
    <property type="term" value="F:DNA binding"/>
    <property type="evidence" value="ECO:0007669"/>
    <property type="project" value="InterPro"/>
</dbReference>
<dbReference type="Gene3D" id="4.10.1100.10">
    <property type="entry name" value="Transcription factor, SBP-box domain"/>
    <property type="match status" value="1"/>
</dbReference>
<feature type="compositionally biased region" description="Low complexity" evidence="5">
    <location>
        <begin position="44"/>
        <end position="65"/>
    </location>
</feature>
<dbReference type="InterPro" id="IPR004333">
    <property type="entry name" value="SBP_dom"/>
</dbReference>
<feature type="region of interest" description="Disordered" evidence="5">
    <location>
        <begin position="38"/>
        <end position="91"/>
    </location>
</feature>
<dbReference type="EMBL" id="NMUH01000043">
    <property type="protein sequence ID" value="MQL69654.1"/>
    <property type="molecule type" value="Genomic_DNA"/>
</dbReference>
<dbReference type="GO" id="GO:0008270">
    <property type="term" value="F:zinc ion binding"/>
    <property type="evidence" value="ECO:0007669"/>
    <property type="project" value="UniProtKB-KW"/>
</dbReference>